<proteinExistence type="predicted"/>
<sequence length="361" mass="40027">MKKSVLLLLMLISSFGFAQQFTEAFQSQVKKAQQAHQIPAISVNLITPDSIFSFVNGKVRTAKKARIPQDAKFHLGSNSKAITAFIAKHLSEQGIINWDTRFFQLFPELENSSNPAYLDITLGQLLSHNAGINAYTKGVDLEKFNTLKGSTSEKRYAFTQEILKEKPSDPGTYSNAGYVIAALMLEKSTEKPFKTLLNETMNALDLDYFVGFPSKENDTNPWGHINSKGTLTALGPDHEYKLPAYMSSAGDIAMNSQDYARFLQLHLQGLLGKDNFLGAEAYQELHFGLDNYAYGWGNISKNGHQISYHDGSSGTYYCHVVVFPHKEIAVAIMANTATKDAVNAIYTLQKSISDNPENVTE</sequence>
<evidence type="ECO:0000313" key="5">
    <source>
        <dbReference type="EMBL" id="RXG27989.1"/>
    </source>
</evidence>
<dbReference type="PANTHER" id="PTHR46825">
    <property type="entry name" value="D-ALANYL-D-ALANINE-CARBOXYPEPTIDASE/ENDOPEPTIDASE AMPH"/>
    <property type="match status" value="1"/>
</dbReference>
<organism evidence="6 7">
    <name type="scientific">Leeuwenhoekiella palythoae</name>
    <dbReference type="NCBI Taxonomy" id="573501"/>
    <lineage>
        <taxon>Bacteria</taxon>
        <taxon>Pseudomonadati</taxon>
        <taxon>Bacteroidota</taxon>
        <taxon>Flavobacteriia</taxon>
        <taxon>Flavobacteriales</taxon>
        <taxon>Flavobacteriaceae</taxon>
        <taxon>Leeuwenhoekiella</taxon>
    </lineage>
</organism>
<dbReference type="Pfam" id="PF00144">
    <property type="entry name" value="Beta-lactamase"/>
    <property type="match status" value="1"/>
</dbReference>
<protein>
    <submittedName>
        <fullName evidence="5">CubicO group peptidase (Beta-lactamase class C family)</fullName>
    </submittedName>
    <submittedName>
        <fullName evidence="6">CubicO group peptidase, beta-lactamase class C family</fullName>
    </submittedName>
</protein>
<dbReference type="InterPro" id="IPR012338">
    <property type="entry name" value="Beta-lactam/transpept-like"/>
</dbReference>
<dbReference type="Gene3D" id="3.40.710.10">
    <property type="entry name" value="DD-peptidase/beta-lactamase superfamily"/>
    <property type="match status" value="1"/>
</dbReference>
<reference evidence="6" key="1">
    <citation type="submission" date="2016-11" db="EMBL/GenBank/DDBJ databases">
        <authorList>
            <person name="Jaros S."/>
            <person name="Januszkiewicz K."/>
            <person name="Wedrychowicz H."/>
        </authorList>
    </citation>
    <scope>NUCLEOTIDE SEQUENCE [LARGE SCALE GENOMIC DNA]</scope>
    <source>
        <strain evidence="6">DSM 19859</strain>
    </source>
</reference>
<dbReference type="InterPro" id="IPR050491">
    <property type="entry name" value="AmpC-like"/>
</dbReference>
<dbReference type="GO" id="GO:0016020">
    <property type="term" value="C:membrane"/>
    <property type="evidence" value="ECO:0007669"/>
    <property type="project" value="UniProtKB-SubCell"/>
</dbReference>
<dbReference type="STRING" id="573501.SAMN04487999_2986"/>
<evidence type="ECO:0000256" key="2">
    <source>
        <dbReference type="ARBA" id="ARBA00023136"/>
    </source>
</evidence>
<keyword evidence="8" id="KW-1185">Reference proteome</keyword>
<gene>
    <name evidence="5" type="ORF">DSM01_2494</name>
    <name evidence="6" type="ORF">SAMN04487999_2986</name>
</gene>
<feature type="domain" description="Beta-lactamase-related" evidence="4">
    <location>
        <begin position="28"/>
        <end position="341"/>
    </location>
</feature>
<dbReference type="AlphaFoldDB" id="A0A1M5ZDY5"/>
<feature type="signal peptide" evidence="3">
    <location>
        <begin position="1"/>
        <end position="18"/>
    </location>
</feature>
<keyword evidence="2" id="KW-0472">Membrane</keyword>
<dbReference type="Proteomes" id="UP000290037">
    <property type="component" value="Unassembled WGS sequence"/>
</dbReference>
<comment type="subcellular location">
    <subcellularLocation>
        <location evidence="1">Membrane</location>
    </subcellularLocation>
</comment>
<evidence type="ECO:0000313" key="6">
    <source>
        <dbReference type="EMBL" id="SHI22381.1"/>
    </source>
</evidence>
<evidence type="ECO:0000313" key="7">
    <source>
        <dbReference type="Proteomes" id="UP000184240"/>
    </source>
</evidence>
<dbReference type="RefSeq" id="WP_084673179.1">
    <property type="nucleotide sequence ID" value="NZ_FQXT01000005.1"/>
</dbReference>
<dbReference type="PANTHER" id="PTHR46825:SF11">
    <property type="entry name" value="PENICILLIN-BINDING PROTEIN 4"/>
    <property type="match status" value="1"/>
</dbReference>
<dbReference type="EMBL" id="QOVN01000005">
    <property type="protein sequence ID" value="RXG27989.1"/>
    <property type="molecule type" value="Genomic_DNA"/>
</dbReference>
<evidence type="ECO:0000256" key="1">
    <source>
        <dbReference type="ARBA" id="ARBA00004370"/>
    </source>
</evidence>
<evidence type="ECO:0000256" key="3">
    <source>
        <dbReference type="SAM" id="SignalP"/>
    </source>
</evidence>
<name>A0A1M5ZDY5_9FLAO</name>
<accession>A0A1M5ZDY5</accession>
<reference evidence="7" key="2">
    <citation type="submission" date="2016-11" db="EMBL/GenBank/DDBJ databases">
        <authorList>
            <person name="Varghese N."/>
            <person name="Submissions S."/>
        </authorList>
    </citation>
    <scope>NUCLEOTIDE SEQUENCE [LARGE SCALE GENOMIC DNA]</scope>
    <source>
        <strain evidence="7">DSM 19859</strain>
    </source>
</reference>
<feature type="chain" id="PRO_5012138443" evidence="3">
    <location>
        <begin position="19"/>
        <end position="361"/>
    </location>
</feature>
<dbReference type="SUPFAM" id="SSF56601">
    <property type="entry name" value="beta-lactamase/transpeptidase-like"/>
    <property type="match status" value="1"/>
</dbReference>
<dbReference type="EMBL" id="FQXT01000005">
    <property type="protein sequence ID" value="SHI22381.1"/>
    <property type="molecule type" value="Genomic_DNA"/>
</dbReference>
<dbReference type="InterPro" id="IPR001466">
    <property type="entry name" value="Beta-lactam-related"/>
</dbReference>
<keyword evidence="3" id="KW-0732">Signal</keyword>
<evidence type="ECO:0000313" key="8">
    <source>
        <dbReference type="Proteomes" id="UP000290037"/>
    </source>
</evidence>
<dbReference type="OrthoDB" id="1522765at2"/>
<reference evidence="5 8" key="3">
    <citation type="submission" date="2018-07" db="EMBL/GenBank/DDBJ databases">
        <title>Leeuwenhoekiella genomics.</title>
        <authorList>
            <person name="Tahon G."/>
            <person name="Willems A."/>
        </authorList>
    </citation>
    <scope>NUCLEOTIDE SEQUENCE [LARGE SCALE GENOMIC DNA]</scope>
    <source>
        <strain evidence="5 8">LMG 24856</strain>
    </source>
</reference>
<dbReference type="Proteomes" id="UP000184240">
    <property type="component" value="Unassembled WGS sequence"/>
</dbReference>
<evidence type="ECO:0000259" key="4">
    <source>
        <dbReference type="Pfam" id="PF00144"/>
    </source>
</evidence>